<feature type="compositionally biased region" description="Low complexity" evidence="1">
    <location>
        <begin position="200"/>
        <end position="219"/>
    </location>
</feature>
<keyword evidence="3" id="KW-1185">Reference proteome</keyword>
<feature type="region of interest" description="Disordered" evidence="1">
    <location>
        <begin position="1"/>
        <end position="318"/>
    </location>
</feature>
<feature type="compositionally biased region" description="Low complexity" evidence="1">
    <location>
        <begin position="106"/>
        <end position="121"/>
    </location>
</feature>
<comment type="caution">
    <text evidence="2">The sequence shown here is derived from an EMBL/GenBank/DDBJ whole genome shotgun (WGS) entry which is preliminary data.</text>
</comment>
<reference evidence="2" key="1">
    <citation type="submission" date="2023-10" db="EMBL/GenBank/DDBJ databases">
        <title>Genome assembly of Pristionchus species.</title>
        <authorList>
            <person name="Yoshida K."/>
            <person name="Sommer R.J."/>
        </authorList>
    </citation>
    <scope>NUCLEOTIDE SEQUENCE</scope>
    <source>
        <strain evidence="2">RS5133</strain>
    </source>
</reference>
<feature type="non-terminal residue" evidence="2">
    <location>
        <position position="1"/>
    </location>
</feature>
<dbReference type="EMBL" id="BTSY01000004">
    <property type="protein sequence ID" value="GMT22415.1"/>
    <property type="molecule type" value="Genomic_DNA"/>
</dbReference>
<dbReference type="Proteomes" id="UP001432322">
    <property type="component" value="Unassembled WGS sequence"/>
</dbReference>
<dbReference type="AlphaFoldDB" id="A0AAV5VSE5"/>
<accession>A0AAV5VSE5</accession>
<feature type="compositionally biased region" description="Polar residues" evidence="1">
    <location>
        <begin position="186"/>
        <end position="195"/>
    </location>
</feature>
<evidence type="ECO:0000313" key="3">
    <source>
        <dbReference type="Proteomes" id="UP001432322"/>
    </source>
</evidence>
<evidence type="ECO:0000256" key="1">
    <source>
        <dbReference type="SAM" id="MobiDB-lite"/>
    </source>
</evidence>
<proteinExistence type="predicted"/>
<sequence length="318" mass="33536">LFLFSSLHSKDRQVMSSSDEMKEVPKSDDVSLNSRPSGSDDIVEEPSTSSLNAPLDPPPALSPNASDASDASDDASDVSPDTLNGNILPILPESSYYDVNNDINNSSETSSPRTEETTTASLRAISYCSLSDAPGSPSREGLLPDVGRSTESAVGEGHHLESRKRKHGQKHIVPLQRTIPSEREITGTSLPTSVVLSLDSVPSNVNPGSGSPNSSAGPGHANLGSAPGKDFGTSGSALGPHPNPLTRSRSNSAPDPIEIAQRRVNLDVGPRKISAREDLGLMDANDEDEELFERETTGQKGSSGDEKGGKEEESKEEK</sequence>
<feature type="compositionally biased region" description="Basic and acidic residues" evidence="1">
    <location>
        <begin position="8"/>
        <end position="29"/>
    </location>
</feature>
<protein>
    <submittedName>
        <fullName evidence="2">Uncharacterized protein</fullName>
    </submittedName>
</protein>
<feature type="compositionally biased region" description="Basic residues" evidence="1">
    <location>
        <begin position="161"/>
        <end position="170"/>
    </location>
</feature>
<evidence type="ECO:0000313" key="2">
    <source>
        <dbReference type="EMBL" id="GMT22415.1"/>
    </source>
</evidence>
<organism evidence="2 3">
    <name type="scientific">Pristionchus fissidentatus</name>
    <dbReference type="NCBI Taxonomy" id="1538716"/>
    <lineage>
        <taxon>Eukaryota</taxon>
        <taxon>Metazoa</taxon>
        <taxon>Ecdysozoa</taxon>
        <taxon>Nematoda</taxon>
        <taxon>Chromadorea</taxon>
        <taxon>Rhabditida</taxon>
        <taxon>Rhabditina</taxon>
        <taxon>Diplogasteromorpha</taxon>
        <taxon>Diplogasteroidea</taxon>
        <taxon>Neodiplogasteridae</taxon>
        <taxon>Pristionchus</taxon>
    </lineage>
</organism>
<name>A0AAV5VSE5_9BILA</name>
<feature type="compositionally biased region" description="Basic and acidic residues" evidence="1">
    <location>
        <begin position="293"/>
        <end position="318"/>
    </location>
</feature>
<gene>
    <name evidence="2" type="ORF">PFISCL1PPCAC_13712</name>
</gene>